<evidence type="ECO:0008006" key="4">
    <source>
        <dbReference type="Google" id="ProtNLM"/>
    </source>
</evidence>
<keyword evidence="3" id="KW-1185">Reference proteome</keyword>
<feature type="transmembrane region" description="Helical" evidence="1">
    <location>
        <begin position="226"/>
        <end position="244"/>
    </location>
</feature>
<comment type="caution">
    <text evidence="2">The sequence shown here is derived from an EMBL/GenBank/DDBJ whole genome shotgun (WGS) entry which is preliminary data.</text>
</comment>
<evidence type="ECO:0000256" key="1">
    <source>
        <dbReference type="SAM" id="Phobius"/>
    </source>
</evidence>
<feature type="transmembrane region" description="Helical" evidence="1">
    <location>
        <begin position="25"/>
        <end position="43"/>
    </location>
</feature>
<dbReference type="Proteomes" id="UP001501772">
    <property type="component" value="Unassembled WGS sequence"/>
</dbReference>
<organism evidence="2 3">
    <name type="scientific">Pedobacter jeongneungensis</name>
    <dbReference type="NCBI Taxonomy" id="947309"/>
    <lineage>
        <taxon>Bacteria</taxon>
        <taxon>Pseudomonadati</taxon>
        <taxon>Bacteroidota</taxon>
        <taxon>Sphingobacteriia</taxon>
        <taxon>Sphingobacteriales</taxon>
        <taxon>Sphingobacteriaceae</taxon>
        <taxon>Pedobacter</taxon>
    </lineage>
</organism>
<gene>
    <name evidence="2" type="ORF">GCM10022289_45170</name>
</gene>
<evidence type="ECO:0000313" key="3">
    <source>
        <dbReference type="Proteomes" id="UP001501772"/>
    </source>
</evidence>
<keyword evidence="1" id="KW-0812">Transmembrane</keyword>
<keyword evidence="1" id="KW-1133">Transmembrane helix</keyword>
<proteinExistence type="predicted"/>
<name>A0ABP8BQU6_9SPHI</name>
<accession>A0ABP8BQU6</accession>
<evidence type="ECO:0000313" key="2">
    <source>
        <dbReference type="EMBL" id="GAA4213256.1"/>
    </source>
</evidence>
<protein>
    <recommendedName>
        <fullName evidence="4">DUF4231 domain-containing protein</fullName>
    </recommendedName>
</protein>
<dbReference type="EMBL" id="BAABBY010000015">
    <property type="protein sequence ID" value="GAA4213256.1"/>
    <property type="molecule type" value="Genomic_DNA"/>
</dbReference>
<reference evidence="3" key="1">
    <citation type="journal article" date="2019" name="Int. J. Syst. Evol. Microbiol.">
        <title>The Global Catalogue of Microorganisms (GCM) 10K type strain sequencing project: providing services to taxonomists for standard genome sequencing and annotation.</title>
        <authorList>
            <consortium name="The Broad Institute Genomics Platform"/>
            <consortium name="The Broad Institute Genome Sequencing Center for Infectious Disease"/>
            <person name="Wu L."/>
            <person name="Ma J."/>
        </authorList>
    </citation>
    <scope>NUCLEOTIDE SEQUENCE [LARGE SCALE GENOMIC DNA]</scope>
    <source>
        <strain evidence="3">JCM 17626</strain>
    </source>
</reference>
<feature type="transmembrane region" description="Helical" evidence="1">
    <location>
        <begin position="250"/>
        <end position="277"/>
    </location>
</feature>
<sequence length="282" mass="32260">MLMLLQNHPLQDQITDLLNNWPSQLLSATLAIGFLTMTVITYYKSFIRIRFHARRLADWLKLSPTQLDAIRETARKHYDEIPEQEKVYPYDADFAAPGGIETLLKLTIAGDGRALYSLGIANLSGQLALGTQALLERPKRHPILLAELIGKEIKSDEMQDDYWTVVSYRYNFYFRSPDQPTDADYYPQVQAERMNYSRNRISAHIQRRIDAFQIRTAYLWKKRMRLVSFAVAISISLAGSFLFAESGHFFGILIAALIIGYLGAFLAGLFHDIIAVIRSHKK</sequence>
<keyword evidence="1" id="KW-0472">Membrane</keyword>